<dbReference type="GO" id="GO:0004397">
    <property type="term" value="F:histidine ammonia-lyase activity"/>
    <property type="evidence" value="ECO:0007669"/>
    <property type="project" value="UniProtKB-UniRule"/>
</dbReference>
<evidence type="ECO:0000256" key="4">
    <source>
        <dbReference type="ARBA" id="ARBA00023239"/>
    </source>
</evidence>
<evidence type="ECO:0000256" key="5">
    <source>
        <dbReference type="ARBA" id="ARBA00049269"/>
    </source>
</evidence>
<dbReference type="EC" id="4.3.1.3" evidence="2 6"/>
<dbReference type="AlphaFoldDB" id="A0AAP2CG39"/>
<comment type="similarity">
    <text evidence="7">Belongs to the PAL/histidase family.</text>
</comment>
<keyword evidence="4 7" id="KW-0456">Lyase</keyword>
<dbReference type="RefSeq" id="WP_213944307.1">
    <property type="nucleotide sequence ID" value="NZ_JAHCMY010000002.1"/>
</dbReference>
<comment type="catalytic activity">
    <reaction evidence="5 8">
        <text>L-histidine = trans-urocanate + NH4(+)</text>
        <dbReference type="Rhea" id="RHEA:21232"/>
        <dbReference type="ChEBI" id="CHEBI:17771"/>
        <dbReference type="ChEBI" id="CHEBI:28938"/>
        <dbReference type="ChEBI" id="CHEBI:57595"/>
        <dbReference type="EC" id="4.3.1.3"/>
    </reaction>
</comment>
<dbReference type="InterPro" id="IPR008948">
    <property type="entry name" value="L-Aspartase-like"/>
</dbReference>
<reference evidence="10 11" key="1">
    <citation type="submission" date="2021-05" db="EMBL/GenBank/DDBJ databases">
        <authorList>
            <person name="Zhang Z.D."/>
            <person name="Osman G."/>
        </authorList>
    </citation>
    <scope>NUCLEOTIDE SEQUENCE [LARGE SCALE GENOMIC DNA]</scope>
    <source>
        <strain evidence="10 11">KCTC 32217</strain>
    </source>
</reference>
<sequence length="508" mass="56225">MDKISQKKTHQIGSQWLSLQEIEHIVEKKMGIELSEEAIEKITACRDYLDRKIAEDDDALFYGINTGFGYLQNVRIEKDQISELQYNLLKSHACGVGEKVPKAIVKLMLLTKIQSLAYGNSGVQLITVQRLVDFYNHDVLPVVYRQGSLGASGDLAPLSHLSLPLIGLGEVYFEGKIVEAGEVLKNFSWTPITLKSKEGLSLINGTQFMLAYGIHCLMSSKRLLEWADIIAAICIDGFNCTMQPFNPNIHAIRPHPGQVETAAKMRRLLKGSEISESKSKAVQDPYSFRCIPQVHGASRDTFNYVLGVFEREINAVTDNPNIFPEEDQIVSGGNFHGQPLALGFDFLAIAMAEIGNIAERRTYQLLSGQRGLPLFLIKNPGLHSGMMIPQYTAASVVSENKQLCTPSSVDSITSSNGQEDHVSMGANGATKCFRVIENVEKVLAIELFSATQALEFRRPSKSSDFIEGIVSSYRKEVPFNDVDRVLSTDIAKSIAFIKNKPALLQSSY</sequence>
<name>A0AAP2CG39_9BACT</name>
<evidence type="ECO:0000256" key="3">
    <source>
        <dbReference type="ARBA" id="ARBA00022808"/>
    </source>
</evidence>
<dbReference type="GO" id="GO:0005737">
    <property type="term" value="C:cytoplasm"/>
    <property type="evidence" value="ECO:0007669"/>
    <property type="project" value="UniProtKB-SubCell"/>
</dbReference>
<dbReference type="PANTHER" id="PTHR10362">
    <property type="entry name" value="HISTIDINE AMMONIA-LYASE"/>
    <property type="match status" value="1"/>
</dbReference>
<dbReference type="GO" id="GO:0006548">
    <property type="term" value="P:L-histidine catabolic process"/>
    <property type="evidence" value="ECO:0007669"/>
    <property type="project" value="UniProtKB-UniRule"/>
</dbReference>
<evidence type="ECO:0000256" key="9">
    <source>
        <dbReference type="RuleBase" id="RU004480"/>
    </source>
</evidence>
<comment type="subcellular location">
    <subcellularLocation>
        <location evidence="9">Cytoplasm</location>
    </subcellularLocation>
</comment>
<dbReference type="SUPFAM" id="SSF48557">
    <property type="entry name" value="L-aspartase-like"/>
    <property type="match status" value="1"/>
</dbReference>
<evidence type="ECO:0000256" key="6">
    <source>
        <dbReference type="NCBIfam" id="TIGR01225"/>
    </source>
</evidence>
<dbReference type="Pfam" id="PF00221">
    <property type="entry name" value="Lyase_aromatic"/>
    <property type="match status" value="1"/>
</dbReference>
<evidence type="ECO:0000313" key="11">
    <source>
        <dbReference type="Proteomes" id="UP001319104"/>
    </source>
</evidence>
<comment type="pathway">
    <text evidence="1 8">Amino-acid degradation; L-histidine degradation into L-glutamate; N-formimidoyl-L-glutamate from L-histidine: step 1/3.</text>
</comment>
<dbReference type="InterPro" id="IPR024083">
    <property type="entry name" value="Fumarase/histidase_N"/>
</dbReference>
<dbReference type="InterPro" id="IPR022313">
    <property type="entry name" value="Phe/His_NH3-lyase_AS"/>
</dbReference>
<dbReference type="CDD" id="cd00332">
    <property type="entry name" value="PAL-HAL"/>
    <property type="match status" value="1"/>
</dbReference>
<accession>A0AAP2CG39</accession>
<evidence type="ECO:0000256" key="8">
    <source>
        <dbReference type="RuleBase" id="RU004479"/>
    </source>
</evidence>
<dbReference type="FunFam" id="1.20.200.10:FF:000003">
    <property type="entry name" value="Histidine ammonia-lyase"/>
    <property type="match status" value="1"/>
</dbReference>
<keyword evidence="3 8" id="KW-0369">Histidine metabolism</keyword>
<dbReference type="InterPro" id="IPR005921">
    <property type="entry name" value="HutH"/>
</dbReference>
<dbReference type="Proteomes" id="UP001319104">
    <property type="component" value="Unassembled WGS sequence"/>
</dbReference>
<gene>
    <name evidence="10" type="primary">hutH</name>
    <name evidence="10" type="ORF">KI659_05200</name>
</gene>
<dbReference type="NCBIfam" id="NF006871">
    <property type="entry name" value="PRK09367.1"/>
    <property type="match status" value="1"/>
</dbReference>
<dbReference type="EMBL" id="JAHCMY010000002">
    <property type="protein sequence ID" value="MBS9523412.1"/>
    <property type="molecule type" value="Genomic_DNA"/>
</dbReference>
<keyword evidence="11" id="KW-1185">Reference proteome</keyword>
<protein>
    <recommendedName>
        <fullName evidence="2 6">Histidine ammonia-lyase</fullName>
        <ecNumber evidence="2 6">4.3.1.3</ecNumber>
    </recommendedName>
</protein>
<proteinExistence type="inferred from homology"/>
<dbReference type="NCBIfam" id="TIGR01225">
    <property type="entry name" value="hutH"/>
    <property type="match status" value="1"/>
</dbReference>
<dbReference type="PROSITE" id="PS00488">
    <property type="entry name" value="PAL_HISTIDASE"/>
    <property type="match status" value="1"/>
</dbReference>
<dbReference type="Gene3D" id="1.10.275.10">
    <property type="entry name" value="Fumarase/aspartase (N-terminal domain)"/>
    <property type="match status" value="1"/>
</dbReference>
<organism evidence="10 11">
    <name type="scientific">Litoribacter ruber</name>
    <dbReference type="NCBI Taxonomy" id="702568"/>
    <lineage>
        <taxon>Bacteria</taxon>
        <taxon>Pseudomonadati</taxon>
        <taxon>Bacteroidota</taxon>
        <taxon>Cytophagia</taxon>
        <taxon>Cytophagales</taxon>
        <taxon>Cyclobacteriaceae</taxon>
        <taxon>Litoribacter</taxon>
    </lineage>
</organism>
<dbReference type="InterPro" id="IPR001106">
    <property type="entry name" value="Aromatic_Lyase"/>
</dbReference>
<dbReference type="Gene3D" id="1.20.200.10">
    <property type="entry name" value="Fumarase/aspartase (Central domain)"/>
    <property type="match status" value="1"/>
</dbReference>
<dbReference type="FunFam" id="1.10.275.10:FF:000005">
    <property type="entry name" value="Histidine ammonia-lyase"/>
    <property type="match status" value="1"/>
</dbReference>
<comment type="caution">
    <text evidence="10">The sequence shown here is derived from an EMBL/GenBank/DDBJ whole genome shotgun (WGS) entry which is preliminary data.</text>
</comment>
<evidence type="ECO:0000256" key="1">
    <source>
        <dbReference type="ARBA" id="ARBA00005113"/>
    </source>
</evidence>
<evidence type="ECO:0000313" key="10">
    <source>
        <dbReference type="EMBL" id="MBS9523412.1"/>
    </source>
</evidence>
<evidence type="ECO:0000256" key="2">
    <source>
        <dbReference type="ARBA" id="ARBA00012994"/>
    </source>
</evidence>
<evidence type="ECO:0000256" key="7">
    <source>
        <dbReference type="RuleBase" id="RU003954"/>
    </source>
</evidence>